<feature type="transmembrane region" description="Helical" evidence="8">
    <location>
        <begin position="359"/>
        <end position="379"/>
    </location>
</feature>
<keyword evidence="5 8" id="KW-0812">Transmembrane</keyword>
<evidence type="ECO:0000259" key="9">
    <source>
        <dbReference type="PROSITE" id="PS50850"/>
    </source>
</evidence>
<dbReference type="Pfam" id="PF07690">
    <property type="entry name" value="MFS_1"/>
    <property type="match status" value="1"/>
</dbReference>
<evidence type="ECO:0000256" key="7">
    <source>
        <dbReference type="ARBA" id="ARBA00023136"/>
    </source>
</evidence>
<dbReference type="Proteomes" id="UP001519331">
    <property type="component" value="Unassembled WGS sequence"/>
</dbReference>
<feature type="transmembrane region" description="Helical" evidence="8">
    <location>
        <begin position="91"/>
        <end position="110"/>
    </location>
</feature>
<feature type="transmembrane region" description="Helical" evidence="8">
    <location>
        <begin position="327"/>
        <end position="347"/>
    </location>
</feature>
<dbReference type="Gene3D" id="1.20.1250.20">
    <property type="entry name" value="MFS general substrate transporter like domains"/>
    <property type="match status" value="2"/>
</dbReference>
<keyword evidence="3" id="KW-0813">Transport</keyword>
<proteinExistence type="inferred from homology"/>
<evidence type="ECO:0000256" key="4">
    <source>
        <dbReference type="ARBA" id="ARBA00022475"/>
    </source>
</evidence>
<feature type="transmembrane region" description="Helical" evidence="8">
    <location>
        <begin position="148"/>
        <end position="170"/>
    </location>
</feature>
<keyword evidence="7 8" id="KW-0472">Membrane</keyword>
<dbReference type="PROSITE" id="PS50850">
    <property type="entry name" value="MFS"/>
    <property type="match status" value="1"/>
</dbReference>
<keyword evidence="6 8" id="KW-1133">Transmembrane helix</keyword>
<feature type="transmembrane region" description="Helical" evidence="8">
    <location>
        <begin position="264"/>
        <end position="285"/>
    </location>
</feature>
<dbReference type="InterPro" id="IPR020846">
    <property type="entry name" value="MFS_dom"/>
</dbReference>
<name>A0ABS4T0T6_9MICC</name>
<feature type="transmembrane region" description="Helical" evidence="8">
    <location>
        <begin position="230"/>
        <end position="252"/>
    </location>
</feature>
<feature type="domain" description="Major facilitator superfamily (MFS) profile" evidence="9">
    <location>
        <begin position="18"/>
        <end position="406"/>
    </location>
</feature>
<accession>A0ABS4T0T6</accession>
<dbReference type="SUPFAM" id="SSF103473">
    <property type="entry name" value="MFS general substrate transporter"/>
    <property type="match status" value="1"/>
</dbReference>
<dbReference type="PANTHER" id="PTHR43271">
    <property type="entry name" value="BLL2771 PROTEIN"/>
    <property type="match status" value="1"/>
</dbReference>
<dbReference type="InterPro" id="IPR036259">
    <property type="entry name" value="MFS_trans_sf"/>
</dbReference>
<evidence type="ECO:0000256" key="8">
    <source>
        <dbReference type="SAM" id="Phobius"/>
    </source>
</evidence>
<feature type="transmembrane region" description="Helical" evidence="8">
    <location>
        <begin position="182"/>
        <end position="202"/>
    </location>
</feature>
<reference evidence="10 11" key="1">
    <citation type="submission" date="2021-03" db="EMBL/GenBank/DDBJ databases">
        <title>Sequencing the genomes of 1000 actinobacteria strains.</title>
        <authorList>
            <person name="Klenk H.-P."/>
        </authorList>
    </citation>
    <scope>NUCLEOTIDE SEQUENCE [LARGE SCALE GENOMIC DNA]</scope>
    <source>
        <strain evidence="10 11">DSM 12544</strain>
    </source>
</reference>
<feature type="transmembrane region" description="Helical" evidence="8">
    <location>
        <begin position="385"/>
        <end position="403"/>
    </location>
</feature>
<comment type="caution">
    <text evidence="10">The sequence shown here is derived from an EMBL/GenBank/DDBJ whole genome shotgun (WGS) entry which is preliminary data.</text>
</comment>
<comment type="similarity">
    <text evidence="2">Belongs to the major facilitator superfamily.</text>
</comment>
<feature type="transmembrane region" description="Helical" evidence="8">
    <location>
        <begin position="297"/>
        <end position="321"/>
    </location>
</feature>
<evidence type="ECO:0000256" key="3">
    <source>
        <dbReference type="ARBA" id="ARBA00022448"/>
    </source>
</evidence>
<keyword evidence="11" id="KW-1185">Reference proteome</keyword>
<dbReference type="RefSeq" id="WP_210047889.1">
    <property type="nucleotide sequence ID" value="NZ_JAGINX010000001.1"/>
</dbReference>
<feature type="transmembrane region" description="Helical" evidence="8">
    <location>
        <begin position="21"/>
        <end position="38"/>
    </location>
</feature>
<gene>
    <name evidence="10" type="ORF">JOF45_000638</name>
</gene>
<protein>
    <submittedName>
        <fullName evidence="10">MFS family arabinose efflux permease</fullName>
    </submittedName>
</protein>
<evidence type="ECO:0000256" key="1">
    <source>
        <dbReference type="ARBA" id="ARBA00004651"/>
    </source>
</evidence>
<evidence type="ECO:0000313" key="10">
    <source>
        <dbReference type="EMBL" id="MBP2317619.1"/>
    </source>
</evidence>
<organism evidence="10 11">
    <name type="scientific">Nesterenkonia lacusekhoensis</name>
    <dbReference type="NCBI Taxonomy" id="150832"/>
    <lineage>
        <taxon>Bacteria</taxon>
        <taxon>Bacillati</taxon>
        <taxon>Actinomycetota</taxon>
        <taxon>Actinomycetes</taxon>
        <taxon>Micrococcales</taxon>
        <taxon>Micrococcaceae</taxon>
        <taxon>Nesterenkonia</taxon>
    </lineage>
</organism>
<feature type="transmembrane region" description="Helical" evidence="8">
    <location>
        <begin position="58"/>
        <end position="79"/>
    </location>
</feature>
<dbReference type="PANTHER" id="PTHR43271:SF1">
    <property type="entry name" value="INNER MEMBRANE TRANSPORT PROTEIN YNFM"/>
    <property type="match status" value="1"/>
</dbReference>
<dbReference type="EMBL" id="JAGINX010000001">
    <property type="protein sequence ID" value="MBP2317619.1"/>
    <property type="molecule type" value="Genomic_DNA"/>
</dbReference>
<keyword evidence="4" id="KW-1003">Cell membrane</keyword>
<feature type="transmembrane region" description="Helical" evidence="8">
    <location>
        <begin position="116"/>
        <end position="141"/>
    </location>
</feature>
<sequence>MSEETSSRALGHEPGSPAYRRLLVSLFFIGVATFAQLYSPQGLLPLIATDQGVSADRAALMVSAATLGLALGVIPWSYIGDAVGRKPAMGWAIGLACLFAVLSAVTPMVAEDWGFPLALVMRLVEGFMLGGVPALAVAYLNEEVSSRAAAVAAGTYVSGTTLGGLSGRIIAAPVGEQIGWKLGMLTVTALAVICVVIFLKLAPAAQNFTPRRTRMGEAVRALTGNLRSSALWVIYLQGFLTMGGFVAMYNYLGFQLTGPEFGMPLWLSSFIFLAYLAGTFSSPRAGKLASRYSRKQVLIWGNVIMMAGVGLTLISSIWMIIVGMVVLTGGFFASHAVASGWAGASAVAGRAQSASLYNLGYYAGSSVLGFIGGIFLHLAGWPGTVGMVLGLAAVATVLVAVVLPRN</sequence>
<dbReference type="CDD" id="cd17324">
    <property type="entry name" value="MFS_NepI_like"/>
    <property type="match status" value="1"/>
</dbReference>
<evidence type="ECO:0000256" key="2">
    <source>
        <dbReference type="ARBA" id="ARBA00008335"/>
    </source>
</evidence>
<evidence type="ECO:0000256" key="5">
    <source>
        <dbReference type="ARBA" id="ARBA00022692"/>
    </source>
</evidence>
<evidence type="ECO:0000256" key="6">
    <source>
        <dbReference type="ARBA" id="ARBA00022989"/>
    </source>
</evidence>
<dbReference type="InterPro" id="IPR011701">
    <property type="entry name" value="MFS"/>
</dbReference>
<comment type="subcellular location">
    <subcellularLocation>
        <location evidence="1">Cell membrane</location>
        <topology evidence="1">Multi-pass membrane protein</topology>
    </subcellularLocation>
</comment>
<evidence type="ECO:0000313" key="11">
    <source>
        <dbReference type="Proteomes" id="UP001519331"/>
    </source>
</evidence>